<dbReference type="Proteomes" id="UP001214441">
    <property type="component" value="Unassembled WGS sequence"/>
</dbReference>
<accession>A0ABT6ZVZ6</accession>
<dbReference type="Gene3D" id="1.10.490.110">
    <property type="entry name" value="Uncharacterized conserved protein DUF2267"/>
    <property type="match status" value="1"/>
</dbReference>
<keyword evidence="3" id="KW-1185">Reference proteome</keyword>
<comment type="caution">
    <text evidence="2">The sequence shown here is derived from an EMBL/GenBank/DDBJ whole genome shotgun (WGS) entry which is preliminary data.</text>
</comment>
<proteinExistence type="predicted"/>
<feature type="region of interest" description="Disordered" evidence="1">
    <location>
        <begin position="51"/>
        <end position="74"/>
    </location>
</feature>
<reference evidence="2 3" key="1">
    <citation type="submission" date="2023-05" db="EMBL/GenBank/DDBJ databases">
        <title>Streptantibioticus silvisoli sp. nov., acidotolerant actinomycetes 1 from pine litter.</title>
        <authorList>
            <person name="Swiecimska M."/>
            <person name="Golinska P."/>
            <person name="Sangal V."/>
            <person name="Wachnowicz B."/>
            <person name="Goodfellow M."/>
        </authorList>
    </citation>
    <scope>NUCLEOTIDE SEQUENCE [LARGE SCALE GENOMIC DNA]</scope>
    <source>
        <strain evidence="2 3">DSM 42109</strain>
    </source>
</reference>
<dbReference type="EMBL" id="JANCPR020000011">
    <property type="protein sequence ID" value="MDJ1132969.1"/>
    <property type="molecule type" value="Genomic_DNA"/>
</dbReference>
<dbReference type="InterPro" id="IPR018727">
    <property type="entry name" value="DUF2267"/>
</dbReference>
<evidence type="ECO:0000313" key="3">
    <source>
        <dbReference type="Proteomes" id="UP001214441"/>
    </source>
</evidence>
<name>A0ABT6ZVZ6_9ACTN</name>
<organism evidence="2 3">
    <name type="scientific">Streptomyces iconiensis</name>
    <dbReference type="NCBI Taxonomy" id="1384038"/>
    <lineage>
        <taxon>Bacteria</taxon>
        <taxon>Bacillati</taxon>
        <taxon>Actinomycetota</taxon>
        <taxon>Actinomycetes</taxon>
        <taxon>Kitasatosporales</taxon>
        <taxon>Streptomycetaceae</taxon>
        <taxon>Streptomyces</taxon>
    </lineage>
</organism>
<sequence>MRYTEILDLVRDEAGLSDRQSADAVLKATLRTLAERMPDATAEHFAAQLPDEAAEEMDRSTHHTADTEERERGEKFDLTTFAGRVAWRSRTDEETALRHAAAVFEVLDDAVAPELMVKLRDVLPADVVELLPIARAEPPGEGT</sequence>
<dbReference type="Pfam" id="PF10025">
    <property type="entry name" value="DUF2267"/>
    <property type="match status" value="1"/>
</dbReference>
<gene>
    <name evidence="2" type="ORF">NMN56_013565</name>
</gene>
<evidence type="ECO:0000313" key="2">
    <source>
        <dbReference type="EMBL" id="MDJ1132969.1"/>
    </source>
</evidence>
<evidence type="ECO:0000256" key="1">
    <source>
        <dbReference type="SAM" id="MobiDB-lite"/>
    </source>
</evidence>
<dbReference type="InterPro" id="IPR038282">
    <property type="entry name" value="DUF2267_sf"/>
</dbReference>
<feature type="compositionally biased region" description="Basic and acidic residues" evidence="1">
    <location>
        <begin position="56"/>
        <end position="74"/>
    </location>
</feature>
<dbReference type="RefSeq" id="WP_274041177.1">
    <property type="nucleotide sequence ID" value="NZ_JANCPR020000011.1"/>
</dbReference>
<protein>
    <submittedName>
        <fullName evidence="2">DUF2267 domain-containing protein</fullName>
    </submittedName>
</protein>